<evidence type="ECO:0000313" key="2">
    <source>
        <dbReference type="Proteomes" id="UP000320762"/>
    </source>
</evidence>
<protein>
    <submittedName>
        <fullName evidence="1">Uncharacterized protein</fullName>
    </submittedName>
</protein>
<dbReference type="EMBL" id="VDMD01000003">
    <property type="protein sequence ID" value="TRM66845.1"/>
    <property type="molecule type" value="Genomic_DNA"/>
</dbReference>
<accession>A0A550CPX5</accession>
<evidence type="ECO:0000313" key="1">
    <source>
        <dbReference type="EMBL" id="TRM66845.1"/>
    </source>
</evidence>
<gene>
    <name evidence="1" type="ORF">BD626DRAFT_484012</name>
</gene>
<organism evidence="1 2">
    <name type="scientific">Schizophyllum amplum</name>
    <dbReference type="NCBI Taxonomy" id="97359"/>
    <lineage>
        <taxon>Eukaryota</taxon>
        <taxon>Fungi</taxon>
        <taxon>Dikarya</taxon>
        <taxon>Basidiomycota</taxon>
        <taxon>Agaricomycotina</taxon>
        <taxon>Agaricomycetes</taxon>
        <taxon>Agaricomycetidae</taxon>
        <taxon>Agaricales</taxon>
        <taxon>Schizophyllaceae</taxon>
        <taxon>Schizophyllum</taxon>
    </lineage>
</organism>
<dbReference type="AlphaFoldDB" id="A0A550CPX5"/>
<keyword evidence="2" id="KW-1185">Reference proteome</keyword>
<dbReference type="Proteomes" id="UP000320762">
    <property type="component" value="Unassembled WGS sequence"/>
</dbReference>
<comment type="caution">
    <text evidence="1">The sequence shown here is derived from an EMBL/GenBank/DDBJ whole genome shotgun (WGS) entry which is preliminary data.</text>
</comment>
<proteinExistence type="predicted"/>
<reference evidence="1 2" key="1">
    <citation type="journal article" date="2019" name="New Phytol.">
        <title>Comparative genomics reveals unique wood-decay strategies and fruiting body development in the Schizophyllaceae.</title>
        <authorList>
            <person name="Almasi E."/>
            <person name="Sahu N."/>
            <person name="Krizsan K."/>
            <person name="Balint B."/>
            <person name="Kovacs G.M."/>
            <person name="Kiss B."/>
            <person name="Cseklye J."/>
            <person name="Drula E."/>
            <person name="Henrissat B."/>
            <person name="Nagy I."/>
            <person name="Chovatia M."/>
            <person name="Adam C."/>
            <person name="LaButti K."/>
            <person name="Lipzen A."/>
            <person name="Riley R."/>
            <person name="Grigoriev I.V."/>
            <person name="Nagy L.G."/>
        </authorList>
    </citation>
    <scope>NUCLEOTIDE SEQUENCE [LARGE SCALE GENOMIC DNA]</scope>
    <source>
        <strain evidence="1 2">NL-1724</strain>
    </source>
</reference>
<name>A0A550CPX5_9AGAR</name>
<sequence>MSFPCSDRNLFMASGCLLTGLGAYTDAYCKLWKASACFPAFSVLLLFCFRTNTSCAIPAPNGRCSADFLTRP</sequence>